<feature type="compositionally biased region" description="Polar residues" evidence="1">
    <location>
        <begin position="496"/>
        <end position="506"/>
    </location>
</feature>
<proteinExistence type="predicted"/>
<organism evidence="2 3">
    <name type="scientific">Hohenbuehelia grisea</name>
    <dbReference type="NCBI Taxonomy" id="104357"/>
    <lineage>
        <taxon>Eukaryota</taxon>
        <taxon>Fungi</taxon>
        <taxon>Dikarya</taxon>
        <taxon>Basidiomycota</taxon>
        <taxon>Agaricomycotina</taxon>
        <taxon>Agaricomycetes</taxon>
        <taxon>Agaricomycetidae</taxon>
        <taxon>Agaricales</taxon>
        <taxon>Pleurotineae</taxon>
        <taxon>Pleurotaceae</taxon>
        <taxon>Hohenbuehelia</taxon>
    </lineage>
</organism>
<feature type="region of interest" description="Disordered" evidence="1">
    <location>
        <begin position="291"/>
        <end position="315"/>
    </location>
</feature>
<keyword evidence="3" id="KW-1185">Reference proteome</keyword>
<evidence type="ECO:0000256" key="1">
    <source>
        <dbReference type="SAM" id="MobiDB-lite"/>
    </source>
</evidence>
<feature type="compositionally biased region" description="Polar residues" evidence="1">
    <location>
        <begin position="525"/>
        <end position="536"/>
    </location>
</feature>
<reference evidence="3" key="1">
    <citation type="submission" date="2024-06" db="EMBL/GenBank/DDBJ databases">
        <title>Multi-omics analyses provide insights into the biosynthesis of the anticancer antibiotic pleurotin in Hohenbuehelia grisea.</title>
        <authorList>
            <person name="Weaver J.A."/>
            <person name="Alberti F."/>
        </authorList>
    </citation>
    <scope>NUCLEOTIDE SEQUENCE [LARGE SCALE GENOMIC DNA]</scope>
    <source>
        <strain evidence="3">T-177</strain>
    </source>
</reference>
<feature type="region of interest" description="Disordered" evidence="1">
    <location>
        <begin position="448"/>
        <end position="596"/>
    </location>
</feature>
<name>A0ABR3JMM8_9AGAR</name>
<feature type="region of interest" description="Disordered" evidence="1">
    <location>
        <begin position="1"/>
        <end position="29"/>
    </location>
</feature>
<feature type="region of interest" description="Disordered" evidence="1">
    <location>
        <begin position="329"/>
        <end position="414"/>
    </location>
</feature>
<accession>A0ABR3JMM8</accession>
<evidence type="ECO:0000313" key="2">
    <source>
        <dbReference type="EMBL" id="KAL0956623.1"/>
    </source>
</evidence>
<dbReference type="Proteomes" id="UP001556367">
    <property type="component" value="Unassembled WGS sequence"/>
</dbReference>
<evidence type="ECO:0000313" key="3">
    <source>
        <dbReference type="Proteomes" id="UP001556367"/>
    </source>
</evidence>
<feature type="compositionally biased region" description="Polar residues" evidence="1">
    <location>
        <begin position="399"/>
        <end position="414"/>
    </location>
</feature>
<protein>
    <submittedName>
        <fullName evidence="2">Uncharacterized protein</fullName>
    </submittedName>
</protein>
<dbReference type="EMBL" id="JASNQZ010000006">
    <property type="protein sequence ID" value="KAL0956623.1"/>
    <property type="molecule type" value="Genomic_DNA"/>
</dbReference>
<comment type="caution">
    <text evidence="2">The sequence shown here is derived from an EMBL/GenBank/DDBJ whole genome shotgun (WGS) entry which is preliminary data.</text>
</comment>
<gene>
    <name evidence="2" type="ORF">HGRIS_002758</name>
</gene>
<feature type="compositionally biased region" description="Polar residues" evidence="1">
    <location>
        <begin position="376"/>
        <end position="386"/>
    </location>
</feature>
<sequence length="701" mass="76472">MPKGRSSSFRVHPNTPAPAPASFLHSASRDTRSPFSVQYTARSHSTHSLHTQSVRASTLALVIPSYFRRNADGASDDLAATYVQKTPLVTLKLSSLSFLDSVVQDDFSRDPLYTIKTNGTTSTIKRSGPWSSAIERTAVIKWPTMVPAAGKNSVGVLVQMKEDEYWRNADEFLHQSSSKKIMSSPSRKFNIPRYSHTLRWKRVGHAYWCTCPSVKGPIAIFEPKVDSVPARLKVYETLHDKNDGARQEHAHNGVHTLLLDYLLVTALLLVTDIQEWMVVKKFRASAESFSALDDSTAGPSRPASPSRDAPNSISASRWRKILDREPLFPKLNLRKRDPSPSSRSDFTPFTPPTPTSLEQNRMAKIVDRTPLFPTLRTPSPVSSISSFDMDGDAEPSRAPSPSTVSMFSTTASTSAPSHNYLDPSFYAPPVPPIPAKYANSSRGSSHFALNAGGASPSASTRGLPTPPQSAGASPVSDPWRRSRVSISTDPLRPHTAGSQTSSSRCGENTDHTEAPSPATVDPRRSTSNGHARTNSISSTTSLPRPLPAPPMATTPAPLKSAMRAQGRRTSSTPRSLPPTPSRPPASHVLQHAGPSSVTLAEEYTRGERGTRYRDYARGYYTTIVDADDKEEDEKQLPPALDEWKRTLGQGRPIAERGRAARGNLVSVFDMPPPAYTSIYETPLQPVNLPLQDSRNTLPGAT</sequence>
<feature type="compositionally biased region" description="Low complexity" evidence="1">
    <location>
        <begin position="339"/>
        <end position="348"/>
    </location>
</feature>
<feature type="compositionally biased region" description="Low complexity" evidence="1">
    <location>
        <begin position="299"/>
        <end position="312"/>
    </location>
</feature>